<dbReference type="Pfam" id="PF02517">
    <property type="entry name" value="Rce1-like"/>
    <property type="match status" value="1"/>
</dbReference>
<dbReference type="InterPro" id="IPR003675">
    <property type="entry name" value="Rce1/LyrA-like_dom"/>
</dbReference>
<dbReference type="KEGG" id="mph:MLP_02910"/>
<dbReference type="Proteomes" id="UP000007947">
    <property type="component" value="Chromosome"/>
</dbReference>
<protein>
    <recommendedName>
        <fullName evidence="2">CAAX prenyl protease 2/Lysostaphin resistance protein A-like domain-containing protein</fullName>
    </recommendedName>
</protein>
<evidence type="ECO:0000313" key="4">
    <source>
        <dbReference type="Proteomes" id="UP000007947"/>
    </source>
</evidence>
<feature type="transmembrane region" description="Helical" evidence="1">
    <location>
        <begin position="49"/>
        <end position="76"/>
    </location>
</feature>
<keyword evidence="4" id="KW-1185">Reference proteome</keyword>
<evidence type="ECO:0000313" key="3">
    <source>
        <dbReference type="EMBL" id="BAK33305.1"/>
    </source>
</evidence>
<name>F5XIX9_MICPN</name>
<feature type="transmembrane region" description="Helical" evidence="1">
    <location>
        <begin position="123"/>
        <end position="140"/>
    </location>
</feature>
<dbReference type="GO" id="GO:0004175">
    <property type="term" value="F:endopeptidase activity"/>
    <property type="evidence" value="ECO:0007669"/>
    <property type="project" value="UniProtKB-ARBA"/>
</dbReference>
<feature type="transmembrane region" description="Helical" evidence="1">
    <location>
        <begin position="88"/>
        <end position="111"/>
    </location>
</feature>
<reference evidence="3 4" key="1">
    <citation type="submission" date="2011-05" db="EMBL/GenBank/DDBJ databases">
        <title>Whole genome sequence of Microlunatus phosphovorus NM-1.</title>
        <authorList>
            <person name="Hosoyama A."/>
            <person name="Sasaki K."/>
            <person name="Harada T."/>
            <person name="Igarashi R."/>
            <person name="Kawakoshi A."/>
            <person name="Sasagawa M."/>
            <person name="Fukada J."/>
            <person name="Nakamura S."/>
            <person name="Katano Y."/>
            <person name="Hanada S."/>
            <person name="Kamagata Y."/>
            <person name="Nakamura N."/>
            <person name="Yamazaki S."/>
            <person name="Fujita N."/>
        </authorList>
    </citation>
    <scope>NUCLEOTIDE SEQUENCE [LARGE SCALE GENOMIC DNA]</scope>
    <source>
        <strain evidence="4">ATCC 700054 / DSM 10555 / JCM 9379 / NBRC 101784 / NCIMB 13414 / VKM Ac-1990 / NM-1</strain>
    </source>
</reference>
<dbReference type="EMBL" id="AP012204">
    <property type="protein sequence ID" value="BAK33305.1"/>
    <property type="molecule type" value="Genomic_DNA"/>
</dbReference>
<sequence length="265" mass="28780">MTMTTTRPVQDSRAGRWVARHRFIAFVALAYAISWSLWLGAAAGGGQAFFLLGGLGPMAAAAIVTAVSGGSLIAWIRPVWRWRVPARWWAYALGLPALLYVVATLVLQGLGFPVDWSLGIERLPDYLGTLVFVLFLGGAMEEPGWRGFGLAVLQERYSPLRATIVLGLVWGVWHVPIYGPAGFVVPWVLAVFYTLLWNATHSVGLCILLHASFTPAQDHLLLMPRQDAYTAVLDTPDWVILGTYLAAAGVVVAMTRGRLGAGLPR</sequence>
<evidence type="ECO:0000256" key="1">
    <source>
        <dbReference type="SAM" id="Phobius"/>
    </source>
</evidence>
<dbReference type="OrthoDB" id="3693644at2"/>
<evidence type="ECO:0000259" key="2">
    <source>
        <dbReference type="Pfam" id="PF02517"/>
    </source>
</evidence>
<organism evidence="3 4">
    <name type="scientific">Microlunatus phosphovorus (strain ATCC 700054 / DSM 10555 / JCM 9379 / NBRC 101784 / NCIMB 13414 / VKM Ac-1990 / NM-1)</name>
    <dbReference type="NCBI Taxonomy" id="1032480"/>
    <lineage>
        <taxon>Bacteria</taxon>
        <taxon>Bacillati</taxon>
        <taxon>Actinomycetota</taxon>
        <taxon>Actinomycetes</taxon>
        <taxon>Propionibacteriales</taxon>
        <taxon>Propionibacteriaceae</taxon>
        <taxon>Microlunatus</taxon>
    </lineage>
</organism>
<keyword evidence="1" id="KW-1133">Transmembrane helix</keyword>
<accession>F5XIX9</accession>
<dbReference type="eggNOG" id="COG1266">
    <property type="taxonomic scope" value="Bacteria"/>
</dbReference>
<proteinExistence type="predicted"/>
<gene>
    <name evidence="3" type="ordered locus">MLP_02910</name>
</gene>
<dbReference type="HOGENOM" id="CLU_064706_4_0_11"/>
<feature type="transmembrane region" description="Helical" evidence="1">
    <location>
        <begin position="23"/>
        <end position="43"/>
    </location>
</feature>
<feature type="domain" description="CAAX prenyl protease 2/Lysostaphin resistance protein A-like" evidence="2">
    <location>
        <begin position="127"/>
        <end position="213"/>
    </location>
</feature>
<dbReference type="STRING" id="1032480.MLP_02910"/>
<keyword evidence="1" id="KW-0812">Transmembrane</keyword>
<dbReference type="AlphaFoldDB" id="F5XIX9"/>
<dbReference type="GO" id="GO:0080120">
    <property type="term" value="P:CAAX-box protein maturation"/>
    <property type="evidence" value="ECO:0007669"/>
    <property type="project" value="UniProtKB-ARBA"/>
</dbReference>
<keyword evidence="1" id="KW-0472">Membrane</keyword>